<keyword evidence="1" id="KW-0812">Transmembrane</keyword>
<feature type="transmembrane region" description="Helical" evidence="1">
    <location>
        <begin position="269"/>
        <end position="290"/>
    </location>
</feature>
<reference evidence="2" key="1">
    <citation type="submission" date="2022-07" db="EMBL/GenBank/DDBJ databases">
        <title>The genome of Lyophyllum shimeji provides insight into the initial evolution of ectomycorrhizal fungal genome.</title>
        <authorList>
            <person name="Kobayashi Y."/>
            <person name="Shibata T."/>
            <person name="Hirakawa H."/>
            <person name="Shigenobu S."/>
            <person name="Nishiyama T."/>
            <person name="Yamada A."/>
            <person name="Hasebe M."/>
            <person name="Kawaguchi M."/>
        </authorList>
    </citation>
    <scope>NUCLEOTIDE SEQUENCE</scope>
    <source>
        <strain evidence="2">AT787</strain>
    </source>
</reference>
<accession>A0A9P3UMY2</accession>
<feature type="transmembrane region" description="Helical" evidence="1">
    <location>
        <begin position="203"/>
        <end position="222"/>
    </location>
</feature>
<comment type="caution">
    <text evidence="2">The sequence shown here is derived from an EMBL/GenBank/DDBJ whole genome shotgun (WGS) entry which is preliminary data.</text>
</comment>
<evidence type="ECO:0000313" key="3">
    <source>
        <dbReference type="Proteomes" id="UP001063166"/>
    </source>
</evidence>
<feature type="transmembrane region" description="Helical" evidence="1">
    <location>
        <begin position="242"/>
        <end position="263"/>
    </location>
</feature>
<keyword evidence="3" id="KW-1185">Reference proteome</keyword>
<protein>
    <submittedName>
        <fullName evidence="2">Uncharacterized protein</fullName>
    </submittedName>
</protein>
<feature type="transmembrane region" description="Helical" evidence="1">
    <location>
        <begin position="165"/>
        <end position="183"/>
    </location>
</feature>
<keyword evidence="1" id="KW-0472">Membrane</keyword>
<proteinExistence type="predicted"/>
<dbReference type="AlphaFoldDB" id="A0A9P3UMY2"/>
<gene>
    <name evidence="2" type="ORF">LshimejAT787_0902040</name>
</gene>
<dbReference type="EMBL" id="BRPK01000009">
    <property type="protein sequence ID" value="GLB40989.1"/>
    <property type="molecule type" value="Genomic_DNA"/>
</dbReference>
<evidence type="ECO:0000313" key="2">
    <source>
        <dbReference type="EMBL" id="GLB40989.1"/>
    </source>
</evidence>
<sequence length="438" mass="48458">MMTAQSLQTQTSTLLLEPLGRRTQRALAAHIKQGGSHSRPMDDEFAQVLKQVPYVFAGFLVESLLFGVHIVLFCICVYVLGTRRNPAKLIFLVLIVIMFGISLADIVLSYRFVLHDIAAVLKLKMSVVTAIGRAMPKGYLYVSNNLFADALLIYRCYKVWDSRKYIMLVAGAVLVADSVWGYLSMNNGTLLSVSITFTPVFYWSVFAFNIVITLATAGRIWWVARAARPILERRQIQQYNTAIAIIVESGAIYSLCVLLMAAIPSAKSYRVIFLAISIRVVCIMPTLMIVQVELGRNATSESRLRPECSLPAWNRFSTLPPSSVTDSKLDSAILPSVHCRPKHNSELCNIVTQGSIVLGGNPGNLRLTASMYVSPVTPVIYTIPWLGLSKITRAVPWPVRTLPALSHVTDVGSKYGIHSCRCASPSHLEKQDPRRDGN</sequence>
<dbReference type="Proteomes" id="UP001063166">
    <property type="component" value="Unassembled WGS sequence"/>
</dbReference>
<name>A0A9P3UMY2_LYOSH</name>
<keyword evidence="1" id="KW-1133">Transmembrane helix</keyword>
<organism evidence="2 3">
    <name type="scientific">Lyophyllum shimeji</name>
    <name type="common">Hon-shimeji</name>
    <name type="synonym">Tricholoma shimeji</name>
    <dbReference type="NCBI Taxonomy" id="47721"/>
    <lineage>
        <taxon>Eukaryota</taxon>
        <taxon>Fungi</taxon>
        <taxon>Dikarya</taxon>
        <taxon>Basidiomycota</taxon>
        <taxon>Agaricomycotina</taxon>
        <taxon>Agaricomycetes</taxon>
        <taxon>Agaricomycetidae</taxon>
        <taxon>Agaricales</taxon>
        <taxon>Tricholomatineae</taxon>
        <taxon>Lyophyllaceae</taxon>
        <taxon>Lyophyllum</taxon>
    </lineage>
</organism>
<feature type="transmembrane region" description="Helical" evidence="1">
    <location>
        <begin position="52"/>
        <end position="80"/>
    </location>
</feature>
<dbReference type="OrthoDB" id="3039972at2759"/>
<evidence type="ECO:0000256" key="1">
    <source>
        <dbReference type="SAM" id="Phobius"/>
    </source>
</evidence>
<feature type="transmembrane region" description="Helical" evidence="1">
    <location>
        <begin position="89"/>
        <end position="114"/>
    </location>
</feature>